<keyword evidence="5 7" id="KW-0378">Hydrolase</keyword>
<dbReference type="InterPro" id="IPR001261">
    <property type="entry name" value="ArgE/DapE_CS"/>
</dbReference>
<dbReference type="Gene3D" id="3.50.30.30">
    <property type="match status" value="1"/>
</dbReference>
<evidence type="ECO:0000313" key="11">
    <source>
        <dbReference type="Proteomes" id="UP000018144"/>
    </source>
</evidence>
<evidence type="ECO:0000256" key="3">
    <source>
        <dbReference type="ARBA" id="ARBA00022670"/>
    </source>
</evidence>
<evidence type="ECO:0000256" key="2">
    <source>
        <dbReference type="ARBA" id="ARBA00005634"/>
    </source>
</evidence>
<dbReference type="InterPro" id="IPR046450">
    <property type="entry name" value="PA_dom_sf"/>
</dbReference>
<dbReference type="PROSITE" id="PS00758">
    <property type="entry name" value="ARGE_DAPE_CPG2_1"/>
    <property type="match status" value="1"/>
</dbReference>
<dbReference type="SUPFAM" id="SSF53187">
    <property type="entry name" value="Zn-dependent exopeptidases"/>
    <property type="match status" value="1"/>
</dbReference>
<dbReference type="Proteomes" id="UP000018144">
    <property type="component" value="Unassembled WGS sequence"/>
</dbReference>
<comment type="similarity">
    <text evidence="2">Belongs to the peptidase M28 family. M28B subfamily.</text>
</comment>
<dbReference type="InterPro" id="IPR003137">
    <property type="entry name" value="PA_domain"/>
</dbReference>
<keyword evidence="3 7" id="KW-0645">Protease</keyword>
<dbReference type="STRING" id="1076935.U4LEA3"/>
<dbReference type="PANTHER" id="PTHR12147:SF26">
    <property type="entry name" value="PEPTIDASE M28 DOMAIN-CONTAINING PROTEIN"/>
    <property type="match status" value="1"/>
</dbReference>
<dbReference type="PANTHER" id="PTHR12147">
    <property type="entry name" value="METALLOPEPTIDASE M28 FAMILY MEMBER"/>
    <property type="match status" value="1"/>
</dbReference>
<evidence type="ECO:0000256" key="4">
    <source>
        <dbReference type="ARBA" id="ARBA00022723"/>
    </source>
</evidence>
<dbReference type="GO" id="GO:0046872">
    <property type="term" value="F:metal ion binding"/>
    <property type="evidence" value="ECO:0007669"/>
    <property type="project" value="UniProtKB-KW"/>
</dbReference>
<evidence type="ECO:0000313" key="10">
    <source>
        <dbReference type="EMBL" id="CCX09619.1"/>
    </source>
</evidence>
<dbReference type="GO" id="GO:0004177">
    <property type="term" value="F:aminopeptidase activity"/>
    <property type="evidence" value="ECO:0007669"/>
    <property type="project" value="UniProtKB-KW"/>
</dbReference>
<accession>U4LEA3</accession>
<dbReference type="InterPro" id="IPR007484">
    <property type="entry name" value="Peptidase_M28"/>
</dbReference>
<dbReference type="OrthoDB" id="2214at2759"/>
<keyword evidence="7" id="KW-0732">Signal</keyword>
<proteinExistence type="inferred from homology"/>
<comment type="cofactor">
    <cofactor evidence="1">
        <name>Zn(2+)</name>
        <dbReference type="ChEBI" id="CHEBI:29105"/>
    </cofactor>
</comment>
<feature type="domain" description="PA" evidence="8">
    <location>
        <begin position="125"/>
        <end position="220"/>
    </location>
</feature>
<dbReference type="EMBL" id="HF935477">
    <property type="protein sequence ID" value="CCX09619.1"/>
    <property type="molecule type" value="Genomic_DNA"/>
</dbReference>
<dbReference type="AlphaFoldDB" id="U4LEA3"/>
<evidence type="ECO:0000256" key="5">
    <source>
        <dbReference type="ARBA" id="ARBA00022801"/>
    </source>
</evidence>
<dbReference type="GO" id="GO:0008235">
    <property type="term" value="F:metalloexopeptidase activity"/>
    <property type="evidence" value="ECO:0007669"/>
    <property type="project" value="InterPro"/>
</dbReference>
<sequence>MSSLLLLPRLLILSLLTNLAFSQQAQQPLVSSSLLLPTLNQQSLSSHAISFSTFASQSPSKDRAIGTEGHKLSLSYIRQKLGDTGYYDISEQNFNIAVSRGTASLDIGGKKYDGFTMTHSPSGKVSAAVVAVAGYGCDPTNYRELEKMEGTIALIKLGGCQFGEQVARAGAAGAKGVIIYGGMPINKDQERAITLTLAERKEIGPYVPVIGVDEKYGAKLLAAAKDKKIVNIDVQVKNQWIMTTNVIAETKGGAKDKVVAIGSHTDTVPGSPGINDNVSGAGAALEIALQLSKFSVNNAVRFLFFSGEENEMVGSDYYMASLDEKSRQNFALYLNVDIIASKNHGYFVYDGSSKKVPVPPGSRQVQDVFDKYFQSVGIKSLPIYTEEPRGDYKAFMTSNIPIGGIHSGADFPKSEEQVKIWGGQAGEPFDKNYHQPGDTIENIDLSVWLNHTKALGHAIATFSRDVSGVPKLKEGQKLPLRKLKIRGVENRHPQFVKA</sequence>
<feature type="domain" description="Peptidase M28" evidence="9">
    <location>
        <begin position="245"/>
        <end position="454"/>
    </location>
</feature>
<evidence type="ECO:0000256" key="1">
    <source>
        <dbReference type="ARBA" id="ARBA00001947"/>
    </source>
</evidence>
<dbReference type="SUPFAM" id="SSF52025">
    <property type="entry name" value="PA domain"/>
    <property type="match status" value="1"/>
</dbReference>
<keyword evidence="4 7" id="KW-0479">Metal-binding</keyword>
<gene>
    <name evidence="10" type="ORF">PCON_09212</name>
</gene>
<dbReference type="InterPro" id="IPR045175">
    <property type="entry name" value="M28_fam"/>
</dbReference>
<evidence type="ECO:0000256" key="6">
    <source>
        <dbReference type="ARBA" id="ARBA00022833"/>
    </source>
</evidence>
<feature type="signal peptide" evidence="7">
    <location>
        <begin position="1"/>
        <end position="22"/>
    </location>
</feature>
<keyword evidence="10" id="KW-0031">Aminopeptidase</keyword>
<dbReference type="GO" id="GO:0006508">
    <property type="term" value="P:proteolysis"/>
    <property type="evidence" value="ECO:0007669"/>
    <property type="project" value="UniProtKB-KW"/>
</dbReference>
<evidence type="ECO:0000256" key="7">
    <source>
        <dbReference type="RuleBase" id="RU361240"/>
    </source>
</evidence>
<protein>
    <recommendedName>
        <fullName evidence="7">Peptide hydrolase</fullName>
        <ecNumber evidence="7">3.4.-.-</ecNumber>
    </recommendedName>
</protein>
<reference evidence="10 11" key="1">
    <citation type="journal article" date="2013" name="PLoS Genet.">
        <title>The genome and development-dependent transcriptomes of Pyronema confluens: a window into fungal evolution.</title>
        <authorList>
            <person name="Traeger S."/>
            <person name="Altegoer F."/>
            <person name="Freitag M."/>
            <person name="Gabaldon T."/>
            <person name="Kempken F."/>
            <person name="Kumar A."/>
            <person name="Marcet-Houben M."/>
            <person name="Poggeler S."/>
            <person name="Stajich J.E."/>
            <person name="Nowrousian M."/>
        </authorList>
    </citation>
    <scope>NUCLEOTIDE SEQUENCE [LARGE SCALE GENOMIC DNA]</scope>
    <source>
        <strain evidence="11">CBS 100304</strain>
        <tissue evidence="10">Vegetative mycelium</tissue>
    </source>
</reference>
<keyword evidence="11" id="KW-1185">Reference proteome</keyword>
<name>U4LEA3_PYROM</name>
<feature type="chain" id="PRO_5005147635" description="Peptide hydrolase" evidence="7">
    <location>
        <begin position="23"/>
        <end position="498"/>
    </location>
</feature>
<dbReference type="Pfam" id="PF04389">
    <property type="entry name" value="Peptidase_M28"/>
    <property type="match status" value="1"/>
</dbReference>
<dbReference type="eggNOG" id="KOG2195">
    <property type="taxonomic scope" value="Eukaryota"/>
</dbReference>
<dbReference type="Gene3D" id="3.40.630.10">
    <property type="entry name" value="Zn peptidases"/>
    <property type="match status" value="1"/>
</dbReference>
<dbReference type="EC" id="3.4.-.-" evidence="7"/>
<evidence type="ECO:0000259" key="9">
    <source>
        <dbReference type="Pfam" id="PF04389"/>
    </source>
</evidence>
<evidence type="ECO:0000259" key="8">
    <source>
        <dbReference type="Pfam" id="PF02225"/>
    </source>
</evidence>
<keyword evidence="6 7" id="KW-0862">Zinc</keyword>
<dbReference type="Pfam" id="PF02225">
    <property type="entry name" value="PA"/>
    <property type="match status" value="1"/>
</dbReference>
<organism evidence="10 11">
    <name type="scientific">Pyronema omphalodes (strain CBS 100304)</name>
    <name type="common">Pyronema confluens</name>
    <dbReference type="NCBI Taxonomy" id="1076935"/>
    <lineage>
        <taxon>Eukaryota</taxon>
        <taxon>Fungi</taxon>
        <taxon>Dikarya</taxon>
        <taxon>Ascomycota</taxon>
        <taxon>Pezizomycotina</taxon>
        <taxon>Pezizomycetes</taxon>
        <taxon>Pezizales</taxon>
        <taxon>Pyronemataceae</taxon>
        <taxon>Pyronema</taxon>
    </lineage>
</organism>